<accession>A0ABS9BLN0</accession>
<dbReference type="InterPro" id="IPR027039">
    <property type="entry name" value="Crtac1"/>
</dbReference>
<evidence type="ECO:0000256" key="1">
    <source>
        <dbReference type="ARBA" id="ARBA00022729"/>
    </source>
</evidence>
<evidence type="ECO:0000313" key="3">
    <source>
        <dbReference type="EMBL" id="MCF1716623.1"/>
    </source>
</evidence>
<evidence type="ECO:0000313" key="4">
    <source>
        <dbReference type="Proteomes" id="UP001200145"/>
    </source>
</evidence>
<dbReference type="InterPro" id="IPR013517">
    <property type="entry name" value="FG-GAP"/>
</dbReference>
<dbReference type="Pfam" id="PF13517">
    <property type="entry name" value="FG-GAP_3"/>
    <property type="match status" value="5"/>
</dbReference>
<dbReference type="InterPro" id="IPR011519">
    <property type="entry name" value="UnbV_ASPIC"/>
</dbReference>
<dbReference type="PROSITE" id="PS51257">
    <property type="entry name" value="PROKAR_LIPOPROTEIN"/>
    <property type="match status" value="1"/>
</dbReference>
<dbReference type="PANTHER" id="PTHR16026:SF0">
    <property type="entry name" value="CARTILAGE ACIDIC PROTEIN 1"/>
    <property type="match status" value="1"/>
</dbReference>
<dbReference type="PANTHER" id="PTHR16026">
    <property type="entry name" value="CARTILAGE ACIDIC PROTEIN 1"/>
    <property type="match status" value="1"/>
</dbReference>
<keyword evidence="1" id="KW-0732">Signal</keyword>
<protein>
    <submittedName>
        <fullName evidence="3">VCBS repeat-containing protein</fullName>
    </submittedName>
</protein>
<reference evidence="3 4" key="1">
    <citation type="submission" date="2022-01" db="EMBL/GenBank/DDBJ databases">
        <title>Flavihumibacter sp. nov., isolated from sediment of a river.</title>
        <authorList>
            <person name="Liu H."/>
        </authorList>
    </citation>
    <scope>NUCLEOTIDE SEQUENCE [LARGE SCALE GENOMIC DNA]</scope>
    <source>
        <strain evidence="3 4">RY-1</strain>
    </source>
</reference>
<sequence>MPANKIVRDLGLLFAFISLLVACNQNQPGKTAETKIFRKLPSTESGITFMNLVDENYHKNYFDSFAYVYNGAGVAVGDINNDSLPDIYFTGNEVPNKLYLNLGDLKFKDITAEAGVDGGEGWDNGVTMVDINNDGLMDIYVCKGGYRDTDASRKNLLYVNQGNQKFKEMAASYGIADSGYSQQALFFDMDNDNDLDLYIAARPDSFYLGLSQMVKGKRNPPDHSRNKLYRNDQGRYTEIGKQAGIGNTYGYALSVTNADLNNDGYEDIFISNDYADNDYMFINQGDGTFKDLIKTATNHNSLFSMGADIADINNDGREDIMVMEMLPENYKRSKVSMPRMDVEGFWAIVDSGFQRQYMHNVLHLNQGNLFFSDIAQLAGVSKTEWSWSTLLADFNNDGHRDIFVANGYRRDLFDGDILEKQNAYVKANVHKYTSADDMFERGFKEYIEIYDPIKVRNYLFKNNGDLHFDNVSESWGFEDSTFSNGAAIADFDNDGDIDLVINNLEMEAHLYENTSNGKHRFLQLKLHGPKGNPDGIGAKISLYYEGKMQQYFEQKTVRGYLSSNDPLIHFGLGQIKKIDSIVVRWLDGKENRISGAETNQKIKIWHTDAEIPFASPTQNQPLFVAEKGLLSAPFVHRENEYDEYKDQILLPHMFSKSGPFITLGDVTGDGKEDVFVGGAAGQAGRLYIQQGGKLLAQPLAVFEDDAAYEDEGVLFADVDADGDLDLYVVSGGAAFPEGAEQYQDRLYINNGKGQFTKRELLPTASSGSCVSAFDFDGDGDLDIYRGGRVVPHRYPYAPRSYLLVNENGKLVDRTKELAPALLEPGMVHTSTWADLDGDTKAELVVSGEWMPIRIFSFVGGKMEERTVQFQLNGTEGWWNKITAADIDKDGDLDLIAGNLGENYKFKASAKKPFEVFAKDFDNNGTNDIFLAKYNGTTQVPIRGRECTSQQCPFIAEKFPTFLSFAESDLKTILGDQIESALHYKAHQFSSMLFINEGGKLKQQRLPVEAQLSTVNGIIVHDFDADGYTDILLSGNKFDVEVETTPADASPGLFLKGTGKLQFQPYGIEESGFFVPYNVKDMQLLKQGPGFAVLVSSNNDSLRTFKLTR</sequence>
<dbReference type="InterPro" id="IPR028994">
    <property type="entry name" value="Integrin_alpha_N"/>
</dbReference>
<dbReference type="EMBL" id="JAKEVY010000005">
    <property type="protein sequence ID" value="MCF1716623.1"/>
    <property type="molecule type" value="Genomic_DNA"/>
</dbReference>
<organism evidence="3 4">
    <name type="scientific">Flavihumibacter fluminis</name>
    <dbReference type="NCBI Taxonomy" id="2909236"/>
    <lineage>
        <taxon>Bacteria</taxon>
        <taxon>Pseudomonadati</taxon>
        <taxon>Bacteroidota</taxon>
        <taxon>Chitinophagia</taxon>
        <taxon>Chitinophagales</taxon>
        <taxon>Chitinophagaceae</taxon>
        <taxon>Flavihumibacter</taxon>
    </lineage>
</organism>
<comment type="caution">
    <text evidence="3">The sequence shown here is derived from an EMBL/GenBank/DDBJ whole genome shotgun (WGS) entry which is preliminary data.</text>
</comment>
<dbReference type="Pfam" id="PF07593">
    <property type="entry name" value="UnbV_ASPIC"/>
    <property type="match status" value="1"/>
</dbReference>
<gene>
    <name evidence="3" type="ORF">L0U88_18420</name>
</gene>
<dbReference type="Proteomes" id="UP001200145">
    <property type="component" value="Unassembled WGS sequence"/>
</dbReference>
<evidence type="ECO:0000259" key="2">
    <source>
        <dbReference type="Pfam" id="PF07593"/>
    </source>
</evidence>
<dbReference type="RefSeq" id="WP_234867949.1">
    <property type="nucleotide sequence ID" value="NZ_JAKEVY010000005.1"/>
</dbReference>
<dbReference type="SUPFAM" id="SSF69318">
    <property type="entry name" value="Integrin alpha N-terminal domain"/>
    <property type="match status" value="3"/>
</dbReference>
<dbReference type="Gene3D" id="2.130.10.130">
    <property type="entry name" value="Integrin alpha, N-terminal"/>
    <property type="match status" value="4"/>
</dbReference>
<feature type="domain" description="ASPIC/UnbV" evidence="2">
    <location>
        <begin position="535"/>
        <end position="602"/>
    </location>
</feature>
<name>A0ABS9BLN0_9BACT</name>
<keyword evidence="4" id="KW-1185">Reference proteome</keyword>
<proteinExistence type="predicted"/>